<name>A0A8E7NEB4_SALET</name>
<proteinExistence type="predicted"/>
<evidence type="ECO:0000256" key="1">
    <source>
        <dbReference type="SAM" id="Coils"/>
    </source>
</evidence>
<dbReference type="EMBL" id="CP075039">
    <property type="protein sequence ID" value="QVY02352.1"/>
    <property type="molecule type" value="Genomic_DNA"/>
</dbReference>
<organism evidence="2">
    <name type="scientific">Salmonella enterica subsp. enterica serovar Sandiego</name>
    <dbReference type="NCBI Taxonomy" id="1151002"/>
    <lineage>
        <taxon>Bacteria</taxon>
        <taxon>Pseudomonadati</taxon>
        <taxon>Pseudomonadota</taxon>
        <taxon>Gammaproteobacteria</taxon>
        <taxon>Enterobacterales</taxon>
        <taxon>Enterobacteriaceae</taxon>
        <taxon>Salmonella</taxon>
    </lineage>
</organism>
<protein>
    <submittedName>
        <fullName evidence="2">Uncharacterized protein</fullName>
    </submittedName>
</protein>
<evidence type="ECO:0000313" key="2">
    <source>
        <dbReference type="EMBL" id="QVY02352.1"/>
    </source>
</evidence>
<feature type="coiled-coil region" evidence="1">
    <location>
        <begin position="62"/>
        <end position="89"/>
    </location>
</feature>
<dbReference type="AlphaFoldDB" id="A0A8E7NEB4"/>
<sequence>MMAGWGNSDHWSAPHFDAYGFRRSDLKSLADKLGVDLFIPLDEITPNISDSTDSKPLSEADIEMLRMEIDALKKQVRKLESERPILIKKYREDDPLFLAMQIRNKEWSKYDQNNDRATRANQASIKQELEDMGFTSRQAESIELVACPIKRG</sequence>
<reference evidence="2" key="1">
    <citation type="submission" date="2018-07" db="EMBL/GenBank/DDBJ databases">
        <authorList>
            <consortium name="GenomeTrakr network: Whole genome sequencing for foodborne pathogen traceback"/>
        </authorList>
    </citation>
    <scope>NUCLEOTIDE SEQUENCE</scope>
    <source>
        <strain evidence="2">CFSAN012509</strain>
    </source>
</reference>
<accession>A0A8E7NEB4</accession>
<gene>
    <name evidence="2" type="ORF">QW74_17035</name>
</gene>
<reference evidence="2" key="2">
    <citation type="submission" date="2021-05" db="EMBL/GenBank/DDBJ databases">
        <title>Whole genome PacBio Sequel sequence of Salmonella enterica subsp. enterica.</title>
        <authorList>
            <person name="Hoffmann M."/>
            <person name="Balkey M."/>
            <person name="Luo Y."/>
        </authorList>
    </citation>
    <scope>NUCLEOTIDE SEQUENCE</scope>
    <source>
        <strain evidence="2">CFSAN012509</strain>
    </source>
</reference>
<keyword evidence="1" id="KW-0175">Coiled coil</keyword>